<keyword evidence="2" id="KW-0472">Membrane</keyword>
<dbReference type="Proteomes" id="UP000006575">
    <property type="component" value="Chromosome"/>
</dbReference>
<evidence type="ECO:0000313" key="4">
    <source>
        <dbReference type="Proteomes" id="UP000006575"/>
    </source>
</evidence>
<dbReference type="EMBL" id="AM236080">
    <property type="protein sequence ID" value="CAK07892.1"/>
    <property type="molecule type" value="Genomic_DNA"/>
</dbReference>
<dbReference type="KEGG" id="rle:RL2402"/>
<evidence type="ECO:0000313" key="3">
    <source>
        <dbReference type="EMBL" id="CAK07892.1"/>
    </source>
</evidence>
<evidence type="ECO:0000256" key="1">
    <source>
        <dbReference type="SAM" id="MobiDB-lite"/>
    </source>
</evidence>
<evidence type="ECO:0008006" key="5">
    <source>
        <dbReference type="Google" id="ProtNLM"/>
    </source>
</evidence>
<protein>
    <recommendedName>
        <fullName evidence="5">Transmembrane protein</fullName>
    </recommendedName>
</protein>
<sequence length="192" mass="21353">MAQTESDGRPAGARRSPVLRPNRPVDQAARFSQPEGPGIFAPGQWRSARTYQGVCPSPIAFALTKTCSGRMLQSNPERLYSAARLFRRVKAVMRRAVKRRMNGPFKTVSDRICLTPIIKAADAIPASGAPRKTRSMLIVLVALAVVSSLAAEMAYGYFVDRYEMSWVRPELVEHAAIVRAQGRLREKKELRI</sequence>
<keyword evidence="4" id="KW-1185">Reference proteome</keyword>
<dbReference type="eggNOG" id="ENOG5031572">
    <property type="taxonomic scope" value="Bacteria"/>
</dbReference>
<name>Q1MGM7_RHIJ3</name>
<gene>
    <name evidence="3" type="ordered locus">RL2402</name>
</gene>
<organism evidence="3 4">
    <name type="scientific">Rhizobium johnstonii (strain DSM 114642 / LMG 32736 / 3841)</name>
    <name type="common">Rhizobium leguminosarum bv. viciae</name>
    <dbReference type="NCBI Taxonomy" id="216596"/>
    <lineage>
        <taxon>Bacteria</taxon>
        <taxon>Pseudomonadati</taxon>
        <taxon>Pseudomonadota</taxon>
        <taxon>Alphaproteobacteria</taxon>
        <taxon>Hyphomicrobiales</taxon>
        <taxon>Rhizobiaceae</taxon>
        <taxon>Rhizobium/Agrobacterium group</taxon>
        <taxon>Rhizobium</taxon>
        <taxon>Rhizobium johnstonii</taxon>
    </lineage>
</organism>
<feature type="region of interest" description="Disordered" evidence="1">
    <location>
        <begin position="1"/>
        <end position="39"/>
    </location>
</feature>
<keyword evidence="2" id="KW-0812">Transmembrane</keyword>
<keyword evidence="2" id="KW-1133">Transmembrane helix</keyword>
<dbReference type="HOGENOM" id="CLU_1414162_0_0_5"/>
<accession>Q1MGM7</accession>
<feature type="transmembrane region" description="Helical" evidence="2">
    <location>
        <begin position="137"/>
        <end position="158"/>
    </location>
</feature>
<proteinExistence type="predicted"/>
<evidence type="ECO:0000256" key="2">
    <source>
        <dbReference type="SAM" id="Phobius"/>
    </source>
</evidence>
<dbReference type="AlphaFoldDB" id="Q1MGM7"/>
<reference evidence="3 4" key="1">
    <citation type="journal article" date="2006" name="Genome Biol.">
        <title>The genome of Rhizobium leguminosarum has recognizable core and accessory components.</title>
        <authorList>
            <person name="Young J.W."/>
            <person name="Crossman L.C."/>
            <person name="Johnston A.W.B."/>
            <person name="Thomson N.R."/>
            <person name="Ghazoui Z.F."/>
            <person name="Hull K.H."/>
            <person name="Wexler M."/>
            <person name="Curson A.R.J."/>
            <person name="Todd J.D."/>
            <person name="Poole P.S."/>
            <person name="Mauchline T.H."/>
            <person name="East A.K."/>
            <person name="Quail M.A."/>
            <person name="Churcher C."/>
            <person name="Arrowsmith C."/>
            <person name="Cherevach A."/>
            <person name="Chillingworth T."/>
            <person name="Clarke K."/>
            <person name="Cronin A."/>
            <person name="Davis P."/>
            <person name="Fraser A."/>
            <person name="Hance Z."/>
            <person name="Hauser H."/>
            <person name="Jagels K."/>
            <person name="Moule S."/>
            <person name="Mungall K."/>
            <person name="Norbertczak H."/>
            <person name="Rabbinowitsch E."/>
            <person name="Sanders M."/>
            <person name="Simmonds M."/>
            <person name="Whitehead S."/>
            <person name="Parkhill J."/>
        </authorList>
    </citation>
    <scope>NUCLEOTIDE SEQUENCE [LARGE SCALE GENOMIC DNA]</scope>
    <source>
        <strain evidence="4">DSM 114642 / LMG 32736 / 3841</strain>
    </source>
</reference>
<dbReference type="EnsemblBacteria" id="CAK07892">
    <property type="protein sequence ID" value="CAK07892"/>
    <property type="gene ID" value="RL2402"/>
</dbReference>